<evidence type="ECO:0000313" key="1">
    <source>
        <dbReference type="EMBL" id="KAK3774936.1"/>
    </source>
</evidence>
<dbReference type="EMBL" id="JAWDGP010003375">
    <property type="protein sequence ID" value="KAK3774936.1"/>
    <property type="molecule type" value="Genomic_DNA"/>
</dbReference>
<name>A0AAE0ZTW8_9GAST</name>
<protein>
    <submittedName>
        <fullName evidence="1">Uncharacterized protein</fullName>
    </submittedName>
</protein>
<sequence>MIVSSKGPGERAGLDLVTREHLRVGCVSGMFGVYSTNTSTGTLNSRVRQKVAAVEVSTNLAVDHVRQCA</sequence>
<gene>
    <name evidence="1" type="ORF">RRG08_028593</name>
</gene>
<comment type="caution">
    <text evidence="1">The sequence shown here is derived from an EMBL/GenBank/DDBJ whole genome shotgun (WGS) entry which is preliminary data.</text>
</comment>
<keyword evidence="2" id="KW-1185">Reference proteome</keyword>
<reference evidence="1" key="1">
    <citation type="journal article" date="2023" name="G3 (Bethesda)">
        <title>A reference genome for the long-term kleptoplast-retaining sea slug Elysia crispata morphotype clarki.</title>
        <authorList>
            <person name="Eastman K.E."/>
            <person name="Pendleton A.L."/>
            <person name="Shaikh M.A."/>
            <person name="Suttiyut T."/>
            <person name="Ogas R."/>
            <person name="Tomko P."/>
            <person name="Gavelis G."/>
            <person name="Widhalm J.R."/>
            <person name="Wisecaver J.H."/>
        </authorList>
    </citation>
    <scope>NUCLEOTIDE SEQUENCE</scope>
    <source>
        <strain evidence="1">ECLA1</strain>
    </source>
</reference>
<dbReference type="AlphaFoldDB" id="A0AAE0ZTW8"/>
<accession>A0AAE0ZTW8</accession>
<organism evidence="1 2">
    <name type="scientific">Elysia crispata</name>
    <name type="common">lettuce slug</name>
    <dbReference type="NCBI Taxonomy" id="231223"/>
    <lineage>
        <taxon>Eukaryota</taxon>
        <taxon>Metazoa</taxon>
        <taxon>Spiralia</taxon>
        <taxon>Lophotrochozoa</taxon>
        <taxon>Mollusca</taxon>
        <taxon>Gastropoda</taxon>
        <taxon>Heterobranchia</taxon>
        <taxon>Euthyneura</taxon>
        <taxon>Panpulmonata</taxon>
        <taxon>Sacoglossa</taxon>
        <taxon>Placobranchoidea</taxon>
        <taxon>Plakobranchidae</taxon>
        <taxon>Elysia</taxon>
    </lineage>
</organism>
<evidence type="ECO:0000313" key="2">
    <source>
        <dbReference type="Proteomes" id="UP001283361"/>
    </source>
</evidence>
<proteinExistence type="predicted"/>
<dbReference type="Proteomes" id="UP001283361">
    <property type="component" value="Unassembled WGS sequence"/>
</dbReference>